<comment type="similarity">
    <text evidence="3">Belongs to the NDC1 family.</text>
</comment>
<keyword evidence="12" id="KW-0539">Nucleus</keyword>
<evidence type="ECO:0000256" key="9">
    <source>
        <dbReference type="ARBA" id="ARBA00023010"/>
    </source>
</evidence>
<dbReference type="GO" id="GO:0015031">
    <property type="term" value="P:protein transport"/>
    <property type="evidence" value="ECO:0007669"/>
    <property type="project" value="UniProtKB-KW"/>
</dbReference>
<dbReference type="Proteomes" id="UP001362999">
    <property type="component" value="Unassembled WGS sequence"/>
</dbReference>
<evidence type="ECO:0000256" key="2">
    <source>
        <dbReference type="ARBA" id="ARBA00004567"/>
    </source>
</evidence>
<proteinExistence type="inferred from homology"/>
<dbReference type="PANTHER" id="PTHR13269">
    <property type="entry name" value="NUCLEOPORIN NDC1"/>
    <property type="match status" value="1"/>
</dbReference>
<accession>A0AAW0C2E2</accession>
<evidence type="ECO:0000256" key="14">
    <source>
        <dbReference type="SAM" id="Phobius"/>
    </source>
</evidence>
<dbReference type="GO" id="GO:0006999">
    <property type="term" value="P:nuclear pore organization"/>
    <property type="evidence" value="ECO:0007669"/>
    <property type="project" value="TreeGrafter"/>
</dbReference>
<feature type="compositionally biased region" description="Basic and acidic residues" evidence="13">
    <location>
        <begin position="694"/>
        <end position="726"/>
    </location>
</feature>
<feature type="transmembrane region" description="Helical" evidence="14">
    <location>
        <begin position="217"/>
        <end position="245"/>
    </location>
</feature>
<dbReference type="GO" id="GO:0030674">
    <property type="term" value="F:protein-macromolecule adaptor activity"/>
    <property type="evidence" value="ECO:0007669"/>
    <property type="project" value="TreeGrafter"/>
</dbReference>
<evidence type="ECO:0000313" key="16">
    <source>
        <dbReference type="Proteomes" id="UP001362999"/>
    </source>
</evidence>
<dbReference type="PANTHER" id="PTHR13269:SF6">
    <property type="entry name" value="NUCLEOPORIN NDC1"/>
    <property type="match status" value="1"/>
</dbReference>
<organism evidence="15 16">
    <name type="scientific">Favolaschia claudopus</name>
    <dbReference type="NCBI Taxonomy" id="2862362"/>
    <lineage>
        <taxon>Eukaryota</taxon>
        <taxon>Fungi</taxon>
        <taxon>Dikarya</taxon>
        <taxon>Basidiomycota</taxon>
        <taxon>Agaricomycotina</taxon>
        <taxon>Agaricomycetes</taxon>
        <taxon>Agaricomycetidae</taxon>
        <taxon>Agaricales</taxon>
        <taxon>Marasmiineae</taxon>
        <taxon>Mycenaceae</taxon>
        <taxon>Favolaschia</taxon>
    </lineage>
</organism>
<sequence length="785" mass="83616">MSSASMSTAARAAATNVPTPIRAITTPLRTTAAPPIPPASQLYEPLAKSVLRRRLTTRIFPYSLLVSLLSTALSLLWFGRFSLLRLAGASVALWLGGLLPVVFLRKSYLTVTHTSAPSPLSLLNKSFTPPLSKRTTHAIQTHLLSALLTFATHVALDSRVPVFIKSRKHPYTPHPVLVLLALTQCILASLYVLRAILRDVWVFPFRRPTLSPSPSGVVAPLFLALFAPFAALLVLFVVVPILRYLPIVSILLRPIVHPRLSVLRVVPRAWAVAAQTAWGWEATGGVWSWAVGEPLYTTPAVRALVSGISVAQTPAPVPSASAASSAFSTPSSLTRASSFLNPSSSSSAFSSSSTAPTTPPSPPSIYTHLAYTELLALASSTDPAAAKTRGAEVFDVDGAVWGRLVREALVLLGREYQVLLARGGEVPTSSAPPPAAPSSSSSASGGMLTPRINLITPVKDKNIFAPKAASSPGARVSAALASGGALESVVVPLVPAVPAVPLNMNNIGLNNLGITLSIPEVKWQWAPLVKAVAPLMPGWVRRVLEGVGRVGMGGVPRAWREVRKGREAAGWVPRREVCVGVVEGEFLVLAFVILSSLLMLTFPPLPAVLTHLTCASLTEDRFGVVQRDIPRILEALISFLGAVEQAQASLRPAKSEGEMPEEEKVLIGVLGVVGEVVGVSGGEGGVSAGVEGEAGNKDKDGSENENEKEGKKEGKKAEREERERRRRAEMVHLEEARTVLGEVGDALKDGIARITRTFGDKLRAFRFPPRTAARLQEFVEFHVAQ</sequence>
<evidence type="ECO:0000256" key="10">
    <source>
        <dbReference type="ARBA" id="ARBA00023132"/>
    </source>
</evidence>
<feature type="transmembrane region" description="Helical" evidence="14">
    <location>
        <begin position="84"/>
        <end position="104"/>
    </location>
</feature>
<dbReference type="Pfam" id="PF09531">
    <property type="entry name" value="Ndc1_Nup"/>
    <property type="match status" value="1"/>
</dbReference>
<comment type="subcellular location">
    <subcellularLocation>
        <location evidence="1">Nucleus membrane</location>
        <topology evidence="1">Multi-pass membrane protein</topology>
    </subcellularLocation>
    <subcellularLocation>
        <location evidence="2">Nucleus</location>
        <location evidence="2">Nuclear pore complex</location>
    </subcellularLocation>
</comment>
<feature type="transmembrane region" description="Helical" evidence="14">
    <location>
        <begin position="176"/>
        <end position="197"/>
    </location>
</feature>
<evidence type="ECO:0000313" key="15">
    <source>
        <dbReference type="EMBL" id="KAK7033262.1"/>
    </source>
</evidence>
<keyword evidence="11 14" id="KW-0472">Membrane</keyword>
<keyword evidence="7" id="KW-0653">Protein transport</keyword>
<evidence type="ECO:0000256" key="1">
    <source>
        <dbReference type="ARBA" id="ARBA00004232"/>
    </source>
</evidence>
<dbReference type="AlphaFoldDB" id="A0AAW0C2E2"/>
<feature type="region of interest" description="Disordered" evidence="13">
    <location>
        <begin position="684"/>
        <end position="726"/>
    </location>
</feature>
<keyword evidence="5 14" id="KW-0812">Transmembrane</keyword>
<protein>
    <submittedName>
        <fullName evidence="15">Uncharacterized protein</fullName>
    </submittedName>
</protein>
<keyword evidence="4" id="KW-0813">Transport</keyword>
<evidence type="ECO:0000256" key="6">
    <source>
        <dbReference type="ARBA" id="ARBA00022816"/>
    </source>
</evidence>
<keyword evidence="8 14" id="KW-1133">Transmembrane helix</keyword>
<evidence type="ECO:0000256" key="4">
    <source>
        <dbReference type="ARBA" id="ARBA00022448"/>
    </source>
</evidence>
<gene>
    <name evidence="15" type="ORF">R3P38DRAFT_3265211</name>
</gene>
<dbReference type="InterPro" id="IPR019049">
    <property type="entry name" value="Nucleoporin_prot_Ndc1/Nup"/>
</dbReference>
<dbReference type="GO" id="GO:0051028">
    <property type="term" value="P:mRNA transport"/>
    <property type="evidence" value="ECO:0007669"/>
    <property type="project" value="UniProtKB-KW"/>
</dbReference>
<evidence type="ECO:0000256" key="13">
    <source>
        <dbReference type="SAM" id="MobiDB-lite"/>
    </source>
</evidence>
<dbReference type="GO" id="GO:0031965">
    <property type="term" value="C:nuclear membrane"/>
    <property type="evidence" value="ECO:0007669"/>
    <property type="project" value="UniProtKB-SubCell"/>
</dbReference>
<reference evidence="15 16" key="1">
    <citation type="journal article" date="2024" name="J Genomics">
        <title>Draft genome sequencing and assembly of Favolaschia claudopus CIRM-BRFM 2984 isolated from oak limbs.</title>
        <authorList>
            <person name="Navarro D."/>
            <person name="Drula E."/>
            <person name="Chaduli D."/>
            <person name="Cazenave R."/>
            <person name="Ahrendt S."/>
            <person name="Wang J."/>
            <person name="Lipzen A."/>
            <person name="Daum C."/>
            <person name="Barry K."/>
            <person name="Grigoriev I.V."/>
            <person name="Favel A."/>
            <person name="Rosso M.N."/>
            <person name="Martin F."/>
        </authorList>
    </citation>
    <scope>NUCLEOTIDE SEQUENCE [LARGE SCALE GENOMIC DNA]</scope>
    <source>
        <strain evidence="15 16">CIRM-BRFM 2984</strain>
    </source>
</reference>
<comment type="caution">
    <text evidence="15">The sequence shown here is derived from an EMBL/GenBank/DDBJ whole genome shotgun (WGS) entry which is preliminary data.</text>
</comment>
<dbReference type="GO" id="GO:0005816">
    <property type="term" value="C:spindle pole body"/>
    <property type="evidence" value="ECO:0007669"/>
    <property type="project" value="TreeGrafter"/>
</dbReference>
<feature type="transmembrane region" description="Helical" evidence="14">
    <location>
        <begin position="584"/>
        <end position="605"/>
    </location>
</feature>
<name>A0AAW0C2E2_9AGAR</name>
<evidence type="ECO:0000256" key="3">
    <source>
        <dbReference type="ARBA" id="ARBA00005760"/>
    </source>
</evidence>
<feature type="region of interest" description="Disordered" evidence="13">
    <location>
        <begin position="425"/>
        <end position="447"/>
    </location>
</feature>
<keyword evidence="9" id="KW-0811">Translocation</keyword>
<evidence type="ECO:0000256" key="12">
    <source>
        <dbReference type="ARBA" id="ARBA00023242"/>
    </source>
</evidence>
<keyword evidence="16" id="KW-1185">Reference proteome</keyword>
<dbReference type="GO" id="GO:0070762">
    <property type="term" value="C:nuclear pore transmembrane ring"/>
    <property type="evidence" value="ECO:0007669"/>
    <property type="project" value="TreeGrafter"/>
</dbReference>
<evidence type="ECO:0000256" key="11">
    <source>
        <dbReference type="ARBA" id="ARBA00023136"/>
    </source>
</evidence>
<keyword evidence="10" id="KW-0906">Nuclear pore complex</keyword>
<keyword evidence="6" id="KW-0509">mRNA transport</keyword>
<evidence type="ECO:0000256" key="5">
    <source>
        <dbReference type="ARBA" id="ARBA00022692"/>
    </source>
</evidence>
<feature type="transmembrane region" description="Helical" evidence="14">
    <location>
        <begin position="59"/>
        <end position="78"/>
    </location>
</feature>
<evidence type="ECO:0000256" key="8">
    <source>
        <dbReference type="ARBA" id="ARBA00022989"/>
    </source>
</evidence>
<evidence type="ECO:0000256" key="7">
    <source>
        <dbReference type="ARBA" id="ARBA00022927"/>
    </source>
</evidence>
<dbReference type="EMBL" id="JAWWNJ010000023">
    <property type="protein sequence ID" value="KAK7033262.1"/>
    <property type="molecule type" value="Genomic_DNA"/>
</dbReference>